<reference evidence="1 2" key="1">
    <citation type="submission" date="2023-03" db="EMBL/GenBank/DDBJ databases">
        <title>WGS of Gossypium arboreum.</title>
        <authorList>
            <person name="Yu D."/>
        </authorList>
    </citation>
    <scope>NUCLEOTIDE SEQUENCE [LARGE SCALE GENOMIC DNA]</scope>
    <source>
        <tissue evidence="1">Leaf</tissue>
    </source>
</reference>
<protein>
    <submittedName>
        <fullName evidence="1">Uncharacterized protein</fullName>
    </submittedName>
</protein>
<gene>
    <name evidence="1" type="ORF">PVK06_041168</name>
</gene>
<accession>A0ABR0N7S9</accession>
<dbReference type="EMBL" id="JARKNE010000011">
    <property type="protein sequence ID" value="KAK5786531.1"/>
    <property type="molecule type" value="Genomic_DNA"/>
</dbReference>
<name>A0ABR0N7S9_GOSAR</name>
<sequence>MIHESAQWNHSLVRDLFSVDEATLSVWNRLLISWPGTYNAIDIVSWLGYLCHATNGDGLVLILTAIWAIWWARNWHYHEGFGSTPTELVYFIRFYLGGLSVL</sequence>
<evidence type="ECO:0000313" key="1">
    <source>
        <dbReference type="EMBL" id="KAK5786531.1"/>
    </source>
</evidence>
<organism evidence="1 2">
    <name type="scientific">Gossypium arboreum</name>
    <name type="common">Tree cotton</name>
    <name type="synonym">Gossypium nanking</name>
    <dbReference type="NCBI Taxonomy" id="29729"/>
    <lineage>
        <taxon>Eukaryota</taxon>
        <taxon>Viridiplantae</taxon>
        <taxon>Streptophyta</taxon>
        <taxon>Embryophyta</taxon>
        <taxon>Tracheophyta</taxon>
        <taxon>Spermatophyta</taxon>
        <taxon>Magnoliopsida</taxon>
        <taxon>eudicotyledons</taxon>
        <taxon>Gunneridae</taxon>
        <taxon>Pentapetalae</taxon>
        <taxon>rosids</taxon>
        <taxon>malvids</taxon>
        <taxon>Malvales</taxon>
        <taxon>Malvaceae</taxon>
        <taxon>Malvoideae</taxon>
        <taxon>Gossypium</taxon>
    </lineage>
</organism>
<evidence type="ECO:0000313" key="2">
    <source>
        <dbReference type="Proteomes" id="UP001358586"/>
    </source>
</evidence>
<proteinExistence type="predicted"/>
<dbReference type="Proteomes" id="UP001358586">
    <property type="component" value="Chromosome 11"/>
</dbReference>
<comment type="caution">
    <text evidence="1">The sequence shown here is derived from an EMBL/GenBank/DDBJ whole genome shotgun (WGS) entry which is preliminary data.</text>
</comment>
<keyword evidence="2" id="KW-1185">Reference proteome</keyword>